<dbReference type="Pfam" id="PF16487">
    <property type="entry name" value="ArgoMid"/>
    <property type="match status" value="1"/>
</dbReference>
<evidence type="ECO:0008006" key="5">
    <source>
        <dbReference type="Google" id="ProtNLM"/>
    </source>
</evidence>
<evidence type="ECO:0000259" key="1">
    <source>
        <dbReference type="PROSITE" id="PS50821"/>
    </source>
</evidence>
<evidence type="ECO:0000313" key="3">
    <source>
        <dbReference type="EMBL" id="PLW49425.1"/>
    </source>
</evidence>
<dbReference type="Pfam" id="PF16486">
    <property type="entry name" value="ArgoN"/>
    <property type="match status" value="1"/>
</dbReference>
<sequence>MTRPANGLGSNGNLINVQLNLFNIAMSPTKDLFHYNIEIFSSKDTSPPIALKKRIFKEIHAKFATSLDGVGPVFDGDKTVYCHKELAPLEGTVEVESFKLPPRKEEFKYILMAVEKPKWRTSDIFHALFGPQGPTMRNKSESDQTGLLNTSRRAMQALNVAIRYLLAVDCPSTSRAFFPDQAPSLSIGGGVLLRRGYITHMRLGNTTNWNPPPDNLFLAMDMTCAAFLDASPQSNPANTLTDLCCKILNVAPTRLYALREDEYRKLHKVLRRFKIDIKRGDSDKGITKSIDHLTLTNSQNEMFETDEGRTSVEAFFLKNWGKRLHYPNLPNVVTMGSGKKTVYPMELCSIRKGQRYILKLGSDQQSSALKFQTIKPAGRFQQIMVARQHVMNSDHEKLLAAYGIRIGKEFVAAQARVLPPPVVEYSANLRIPVRDGQWNIAKPNLQFITPKVLKSWAVVVCTGAPLQDDPIMNFLRALRSKLIQLGVQVAEAPPPIIRLQPPGQNAQVKEALERAGKTAWQNFQKAPPQLFLCITDERSFLYNSIKVEGDNFASRGVTTQCMVLKHVKTPKDQYLSNLALKINLKIGGLNHCLKELGAACSNVPTMIVGADLTHNNLSAKMKPSIAALVGSLDWTMLKYAPAVGVQPLLEPSDEDGRPRSQEPIQLFRTLLTELLEKWEKNNPGPKFPRKMIIFRDGVSDGEFTQVLESEFKAAKAAVEKIAGAPDQCKITYIVCVKNHRLRMSPDPQCQDRSGNAPAGTVLDHRIGDPFLFDFFAQTQAGLQGTSRPTRYVVLKDGSNSSADDLQKIIQTISSGFQRATRSVGLATPAYYADIVASRAKMWLNADDDGASTVVSTASGRDQTADERAHDLEMYQNRIQSMMARLQSLDQQMWWI</sequence>
<dbReference type="InterPro" id="IPR036397">
    <property type="entry name" value="RNaseH_sf"/>
</dbReference>
<dbReference type="GO" id="GO:0003723">
    <property type="term" value="F:RNA binding"/>
    <property type="evidence" value="ECO:0007669"/>
    <property type="project" value="InterPro"/>
</dbReference>
<dbReference type="InterPro" id="IPR032474">
    <property type="entry name" value="Argonaute_N"/>
</dbReference>
<dbReference type="Pfam" id="PF16488">
    <property type="entry name" value="ArgoL2"/>
    <property type="match status" value="1"/>
</dbReference>
<accession>A0A2N5VHG3</accession>
<dbReference type="InterPro" id="IPR032473">
    <property type="entry name" value="Argonaute_Mid_dom"/>
</dbReference>
<dbReference type="PROSITE" id="PS50822">
    <property type="entry name" value="PIWI"/>
    <property type="match status" value="1"/>
</dbReference>
<evidence type="ECO:0000313" key="4">
    <source>
        <dbReference type="Proteomes" id="UP000235392"/>
    </source>
</evidence>
<protein>
    <recommendedName>
        <fullName evidence="5">Piwi domain-containing protein</fullName>
    </recommendedName>
</protein>
<reference evidence="3 4" key="1">
    <citation type="submission" date="2017-11" db="EMBL/GenBank/DDBJ databases">
        <title>De novo assembly and phasing of dikaryotic genomes from two isolates of Puccinia coronata f. sp. avenae, the causal agent of oat crown rust.</title>
        <authorList>
            <person name="Miller M.E."/>
            <person name="Zhang Y."/>
            <person name="Omidvar V."/>
            <person name="Sperschneider J."/>
            <person name="Schwessinger B."/>
            <person name="Raley C."/>
            <person name="Palmer J.M."/>
            <person name="Garnica D."/>
            <person name="Upadhyaya N."/>
            <person name="Rathjen J."/>
            <person name="Taylor J.M."/>
            <person name="Park R.F."/>
            <person name="Dodds P.N."/>
            <person name="Hirsch C.D."/>
            <person name="Kianian S.F."/>
            <person name="Figueroa M."/>
        </authorList>
    </citation>
    <scope>NUCLEOTIDE SEQUENCE [LARGE SCALE GENOMIC DNA]</scope>
    <source>
        <strain evidence="3">12SD80</strain>
    </source>
</reference>
<comment type="caution">
    <text evidence="3">The sequence shown here is derived from an EMBL/GenBank/DDBJ whole genome shotgun (WGS) entry which is preliminary data.</text>
</comment>
<dbReference type="Gene3D" id="3.40.50.2300">
    <property type="match status" value="1"/>
</dbReference>
<dbReference type="InterPro" id="IPR012337">
    <property type="entry name" value="RNaseH-like_sf"/>
</dbReference>
<dbReference type="Gene3D" id="2.170.260.10">
    <property type="entry name" value="paz domain"/>
    <property type="match status" value="1"/>
</dbReference>
<dbReference type="InterPro" id="IPR003165">
    <property type="entry name" value="Piwi"/>
</dbReference>
<dbReference type="PANTHER" id="PTHR22891">
    <property type="entry name" value="EUKARYOTIC TRANSLATION INITIATION FACTOR 2C"/>
    <property type="match status" value="1"/>
</dbReference>
<dbReference type="InterPro" id="IPR003100">
    <property type="entry name" value="PAZ_dom"/>
</dbReference>
<gene>
    <name evidence="3" type="ORF">PCASD_01954</name>
</gene>
<name>A0A2N5VHG3_9BASI</name>
<feature type="domain" description="PAZ" evidence="1">
    <location>
        <begin position="239"/>
        <end position="352"/>
    </location>
</feature>
<dbReference type="CDD" id="cd02846">
    <property type="entry name" value="PAZ_argonaute_like"/>
    <property type="match status" value="1"/>
</dbReference>
<dbReference type="AlphaFoldDB" id="A0A2N5VHG3"/>
<dbReference type="Pfam" id="PF02170">
    <property type="entry name" value="PAZ"/>
    <property type="match status" value="1"/>
</dbReference>
<dbReference type="EMBL" id="PGCI01000016">
    <property type="protein sequence ID" value="PLW49425.1"/>
    <property type="molecule type" value="Genomic_DNA"/>
</dbReference>
<feature type="domain" description="Piwi" evidence="2">
    <location>
        <begin position="555"/>
        <end position="844"/>
    </location>
</feature>
<dbReference type="Gene3D" id="3.30.420.10">
    <property type="entry name" value="Ribonuclease H-like superfamily/Ribonuclease H"/>
    <property type="match status" value="1"/>
</dbReference>
<dbReference type="Pfam" id="PF02171">
    <property type="entry name" value="Piwi"/>
    <property type="match status" value="1"/>
</dbReference>
<dbReference type="PROSITE" id="PS50821">
    <property type="entry name" value="PAZ"/>
    <property type="match status" value="1"/>
</dbReference>
<dbReference type="SUPFAM" id="SSF101690">
    <property type="entry name" value="PAZ domain"/>
    <property type="match status" value="1"/>
</dbReference>
<dbReference type="InterPro" id="IPR032472">
    <property type="entry name" value="ArgoL2"/>
</dbReference>
<proteinExistence type="predicted"/>
<organism evidence="3 4">
    <name type="scientific">Puccinia coronata f. sp. avenae</name>
    <dbReference type="NCBI Taxonomy" id="200324"/>
    <lineage>
        <taxon>Eukaryota</taxon>
        <taxon>Fungi</taxon>
        <taxon>Dikarya</taxon>
        <taxon>Basidiomycota</taxon>
        <taxon>Pucciniomycotina</taxon>
        <taxon>Pucciniomycetes</taxon>
        <taxon>Pucciniales</taxon>
        <taxon>Pucciniaceae</taxon>
        <taxon>Puccinia</taxon>
    </lineage>
</organism>
<dbReference type="InterPro" id="IPR036085">
    <property type="entry name" value="PAZ_dom_sf"/>
</dbReference>
<dbReference type="SUPFAM" id="SSF53098">
    <property type="entry name" value="Ribonuclease H-like"/>
    <property type="match status" value="1"/>
</dbReference>
<dbReference type="Proteomes" id="UP000235392">
    <property type="component" value="Unassembled WGS sequence"/>
</dbReference>
<evidence type="ECO:0000259" key="2">
    <source>
        <dbReference type="PROSITE" id="PS50822"/>
    </source>
</evidence>
<dbReference type="SMART" id="SM00950">
    <property type="entry name" value="Piwi"/>
    <property type="match status" value="1"/>
</dbReference>